<dbReference type="RefSeq" id="XP_028467323.1">
    <property type="nucleotide sequence ID" value="XM_028611498.1"/>
</dbReference>
<dbReference type="PANTHER" id="PTHR40780">
    <property type="entry name" value="DUF3669 DOMAIN-CONTAINING PROTEIN"/>
    <property type="match status" value="1"/>
</dbReference>
<proteinExistence type="predicted"/>
<dbReference type="EMBL" id="ML119053">
    <property type="protein sequence ID" value="ROT39517.1"/>
    <property type="molecule type" value="Genomic_DNA"/>
</dbReference>
<dbReference type="PANTHER" id="PTHR40780:SF2">
    <property type="entry name" value="DUF3669 DOMAIN-CONTAINING PROTEIN"/>
    <property type="match status" value="1"/>
</dbReference>
<organism evidence="3 4">
    <name type="scientific">Sodiomyces alkalinus (strain CBS 110278 / VKM F-3762 / F11)</name>
    <name type="common">Alkaliphilic filamentous fungus</name>
    <dbReference type="NCBI Taxonomy" id="1314773"/>
    <lineage>
        <taxon>Eukaryota</taxon>
        <taxon>Fungi</taxon>
        <taxon>Dikarya</taxon>
        <taxon>Ascomycota</taxon>
        <taxon>Pezizomycotina</taxon>
        <taxon>Sordariomycetes</taxon>
        <taxon>Hypocreomycetidae</taxon>
        <taxon>Glomerellales</taxon>
        <taxon>Plectosphaerellaceae</taxon>
        <taxon>Sodiomyces</taxon>
    </lineage>
</organism>
<dbReference type="Proteomes" id="UP000272025">
    <property type="component" value="Unassembled WGS sequence"/>
</dbReference>
<feature type="region of interest" description="Disordered" evidence="1">
    <location>
        <begin position="218"/>
        <end position="249"/>
    </location>
</feature>
<evidence type="ECO:0000259" key="2">
    <source>
        <dbReference type="Pfam" id="PF12417"/>
    </source>
</evidence>
<sequence length="356" mass="39974">MSSAREPSSSNESSTDTPTPTPSCTPPIPLSAAQEFASLSDTEALKQALALKSVIYTHSSYFSRVRQARDPNREAEIIVIGEGTQGTIFEMIGDGMVVKKEKPEQQGRMFCLQEEFTMHIAVNAAFKRYRDHARCDVLIPYPFYYVPKDYADFWNELEHDFHSLRNFHLTLPEMEELGMDVKALAAQLGKAFAIMHWGAEADGNDVEFVLGTRILPSSSSSSAASSPSSSPSSSPGSPRPARRATAWANEDPNFQRREVNLFMVDFGRCNRVSLRNGPPPVVYQLYKAAMASGANELYVPHPRQTPRLFRAFRQAYVEVAEAILKDRGLQNRFNADAFMWDFEDYAEVCLKYRSID</sequence>
<feature type="compositionally biased region" description="Pro residues" evidence="1">
    <location>
        <begin position="19"/>
        <end position="29"/>
    </location>
</feature>
<evidence type="ECO:0000256" key="1">
    <source>
        <dbReference type="SAM" id="MobiDB-lite"/>
    </source>
</evidence>
<name>A0A3N2PYE4_SODAK</name>
<keyword evidence="4" id="KW-1185">Reference proteome</keyword>
<accession>A0A3N2PYE4</accession>
<protein>
    <recommendedName>
        <fullName evidence="2">DUF3669 domain-containing protein</fullName>
    </recommendedName>
</protein>
<dbReference type="AlphaFoldDB" id="A0A3N2PYE4"/>
<dbReference type="Pfam" id="PF12417">
    <property type="entry name" value="DUF3669"/>
    <property type="match status" value="1"/>
</dbReference>
<gene>
    <name evidence="3" type="ORF">SODALDRAFT_331635</name>
</gene>
<reference evidence="3 4" key="1">
    <citation type="journal article" date="2018" name="Mol. Ecol.">
        <title>The obligate alkalophilic soda-lake fungus Sodiomyces alkalinus has shifted to a protein diet.</title>
        <authorList>
            <person name="Grum-Grzhimaylo A.A."/>
            <person name="Falkoski D.L."/>
            <person name="van den Heuvel J."/>
            <person name="Valero-Jimenez C.A."/>
            <person name="Min B."/>
            <person name="Choi I.G."/>
            <person name="Lipzen A."/>
            <person name="Daum C.G."/>
            <person name="Aanen D.K."/>
            <person name="Tsang A."/>
            <person name="Henrissat B."/>
            <person name="Bilanenko E.N."/>
            <person name="de Vries R.P."/>
            <person name="van Kan J.A.L."/>
            <person name="Grigoriev I.V."/>
            <person name="Debets A.J.M."/>
        </authorList>
    </citation>
    <scope>NUCLEOTIDE SEQUENCE [LARGE SCALE GENOMIC DNA]</scope>
    <source>
        <strain evidence="3 4">F11</strain>
    </source>
</reference>
<feature type="compositionally biased region" description="Low complexity" evidence="1">
    <location>
        <begin position="218"/>
        <end position="236"/>
    </location>
</feature>
<dbReference type="InterPro" id="IPR022137">
    <property type="entry name" value="Znf_prot_DUF3669"/>
</dbReference>
<feature type="compositionally biased region" description="Low complexity" evidence="1">
    <location>
        <begin position="7"/>
        <end position="18"/>
    </location>
</feature>
<dbReference type="OrthoDB" id="2993351at2759"/>
<evidence type="ECO:0000313" key="3">
    <source>
        <dbReference type="EMBL" id="ROT39517.1"/>
    </source>
</evidence>
<feature type="domain" description="DUF3669" evidence="2">
    <location>
        <begin position="261"/>
        <end position="327"/>
    </location>
</feature>
<evidence type="ECO:0000313" key="4">
    <source>
        <dbReference type="Proteomes" id="UP000272025"/>
    </source>
</evidence>
<dbReference type="GeneID" id="39579976"/>
<feature type="region of interest" description="Disordered" evidence="1">
    <location>
        <begin position="1"/>
        <end position="29"/>
    </location>
</feature>